<evidence type="ECO:0000313" key="2">
    <source>
        <dbReference type="EMBL" id="RNA04049.1"/>
    </source>
</evidence>
<dbReference type="EMBL" id="REGN01008254">
    <property type="protein sequence ID" value="RNA04049.1"/>
    <property type="molecule type" value="Genomic_DNA"/>
</dbReference>
<dbReference type="AlphaFoldDB" id="A0A3M7PYV9"/>
<evidence type="ECO:0000313" key="3">
    <source>
        <dbReference type="Proteomes" id="UP000276133"/>
    </source>
</evidence>
<sequence length="118" mass="13482">MKILTSLAVLLFIVVVVKVEAKPSSQLIQEKLFKLRESLQKEKQTAQSAISASLINQKKFDQASPANLEMLPNVKSYLIFANDELISRYEDTHPNIISDGQNLDFDFKFYIFEVKSEL</sequence>
<organism evidence="2 3">
    <name type="scientific">Brachionus plicatilis</name>
    <name type="common">Marine rotifer</name>
    <name type="synonym">Brachionus muelleri</name>
    <dbReference type="NCBI Taxonomy" id="10195"/>
    <lineage>
        <taxon>Eukaryota</taxon>
        <taxon>Metazoa</taxon>
        <taxon>Spiralia</taxon>
        <taxon>Gnathifera</taxon>
        <taxon>Rotifera</taxon>
        <taxon>Eurotatoria</taxon>
        <taxon>Monogononta</taxon>
        <taxon>Pseudotrocha</taxon>
        <taxon>Ploima</taxon>
        <taxon>Brachionidae</taxon>
        <taxon>Brachionus</taxon>
    </lineage>
</organism>
<evidence type="ECO:0000256" key="1">
    <source>
        <dbReference type="SAM" id="SignalP"/>
    </source>
</evidence>
<proteinExistence type="predicted"/>
<reference evidence="2 3" key="1">
    <citation type="journal article" date="2018" name="Sci. Rep.">
        <title>Genomic signatures of local adaptation to the degree of environmental predictability in rotifers.</title>
        <authorList>
            <person name="Franch-Gras L."/>
            <person name="Hahn C."/>
            <person name="Garcia-Roger E.M."/>
            <person name="Carmona M.J."/>
            <person name="Serra M."/>
            <person name="Gomez A."/>
        </authorList>
    </citation>
    <scope>NUCLEOTIDE SEQUENCE [LARGE SCALE GENOMIC DNA]</scope>
    <source>
        <strain evidence="2">HYR1</strain>
    </source>
</reference>
<accession>A0A3M7PYV9</accession>
<name>A0A3M7PYV9_BRAPC</name>
<protein>
    <submittedName>
        <fullName evidence="2">Uncharacterized protein</fullName>
    </submittedName>
</protein>
<feature type="signal peptide" evidence="1">
    <location>
        <begin position="1"/>
        <end position="21"/>
    </location>
</feature>
<dbReference type="Proteomes" id="UP000276133">
    <property type="component" value="Unassembled WGS sequence"/>
</dbReference>
<feature type="chain" id="PRO_5018332062" evidence="1">
    <location>
        <begin position="22"/>
        <end position="118"/>
    </location>
</feature>
<keyword evidence="3" id="KW-1185">Reference proteome</keyword>
<keyword evidence="1" id="KW-0732">Signal</keyword>
<gene>
    <name evidence="2" type="ORF">BpHYR1_008356</name>
</gene>
<comment type="caution">
    <text evidence="2">The sequence shown here is derived from an EMBL/GenBank/DDBJ whole genome shotgun (WGS) entry which is preliminary data.</text>
</comment>